<dbReference type="EMBL" id="QUSG01000003">
    <property type="protein sequence ID" value="KAA3529464.1"/>
    <property type="molecule type" value="Genomic_DNA"/>
</dbReference>
<evidence type="ECO:0000256" key="12">
    <source>
        <dbReference type="ARBA" id="ARBA00023136"/>
    </source>
</evidence>
<evidence type="ECO:0000256" key="10">
    <source>
        <dbReference type="ARBA" id="ARBA00023002"/>
    </source>
</evidence>
<dbReference type="Pfam" id="PF03653">
    <property type="entry name" value="UPF0093"/>
    <property type="match status" value="1"/>
</dbReference>
<keyword evidence="11 14" id="KW-0408">Iron</keyword>
<dbReference type="EMBL" id="WPHR01000004">
    <property type="protein sequence ID" value="MUZ72364.1"/>
    <property type="molecule type" value="Genomic_DNA"/>
</dbReference>
<dbReference type="UniPathway" id="UPA00251">
    <property type="reaction ID" value="UER00324"/>
</dbReference>
<comment type="function">
    <text evidence="14">Catalyzes the oxidation of protoporphyrinogen IX to protoporphyrin IX.</text>
</comment>
<dbReference type="PANTHER" id="PTHR40255">
    <property type="entry name" value="UPF0093 MEMBRANE PROTEIN SLR1790"/>
    <property type="match status" value="1"/>
</dbReference>
<dbReference type="OrthoDB" id="9800824at2"/>
<dbReference type="GO" id="GO:0005886">
    <property type="term" value="C:plasma membrane"/>
    <property type="evidence" value="ECO:0007669"/>
    <property type="project" value="UniProtKB-SubCell"/>
</dbReference>
<feature type="binding site" description="axial binding residue" evidence="14">
    <location>
        <position position="123"/>
    </location>
    <ligand>
        <name>heme</name>
        <dbReference type="ChEBI" id="CHEBI:30413"/>
    </ligand>
    <ligandPart>
        <name>Fe</name>
        <dbReference type="ChEBI" id="CHEBI:18248"/>
    </ligandPart>
</feature>
<evidence type="ECO:0000256" key="3">
    <source>
        <dbReference type="ARBA" id="ARBA00006501"/>
    </source>
</evidence>
<dbReference type="GO" id="GO:0070818">
    <property type="term" value="F:protoporphyrinogen oxidase activity"/>
    <property type="evidence" value="ECO:0007669"/>
    <property type="project" value="UniProtKB-UniRule"/>
</dbReference>
<keyword evidence="9 14" id="KW-1133">Transmembrane helix</keyword>
<evidence type="ECO:0000313" key="17">
    <source>
        <dbReference type="Proteomes" id="UP000436911"/>
    </source>
</evidence>
<feature type="transmembrane region" description="Helical" evidence="14">
    <location>
        <begin position="158"/>
        <end position="176"/>
    </location>
</feature>
<dbReference type="Proteomes" id="UP000477951">
    <property type="component" value="Unassembled WGS sequence"/>
</dbReference>
<comment type="caution">
    <text evidence="16">The sequence shown here is derived from an EMBL/GenBank/DDBJ whole genome shotgun (WGS) entry which is preliminary data.</text>
</comment>
<evidence type="ECO:0000256" key="13">
    <source>
        <dbReference type="ARBA" id="ARBA00048390"/>
    </source>
</evidence>
<dbReference type="InterPro" id="IPR005265">
    <property type="entry name" value="HemJ-like"/>
</dbReference>
<dbReference type="RefSeq" id="WP_060718823.1">
    <property type="nucleotide sequence ID" value="NZ_CP055265.1"/>
</dbReference>
<dbReference type="Proteomes" id="UP000436911">
    <property type="component" value="Unassembled WGS sequence"/>
</dbReference>
<comment type="subunit">
    <text evidence="14">Homodimer.</text>
</comment>
<evidence type="ECO:0000256" key="5">
    <source>
        <dbReference type="ARBA" id="ARBA00022475"/>
    </source>
</evidence>
<accession>A0A368NRB4</accession>
<proteinExistence type="inferred from homology"/>
<comment type="pathway">
    <text evidence="2 14">Porphyrin-containing compound metabolism; protoporphyrin-IX biosynthesis; protoporphyrin-IX from protoporphyrinogen-IX: step 1/1.</text>
</comment>
<reference evidence="16 18" key="2">
    <citation type="submission" date="2019-12" db="EMBL/GenBank/DDBJ databases">
        <title>Whole-genome sequencing of Allorhizobium vitis.</title>
        <authorList>
            <person name="Gan H.M."/>
            <person name="Szegedi E."/>
            <person name="Burr T."/>
            <person name="Savka M.A."/>
        </authorList>
    </citation>
    <scope>NUCLEOTIDE SEQUENCE [LARGE SCALE GENOMIC DNA]</scope>
    <source>
        <strain evidence="16 18">CG516</strain>
    </source>
</reference>
<dbReference type="GeneID" id="60683523"/>
<evidence type="ECO:0000313" key="16">
    <source>
        <dbReference type="EMBL" id="MUZ72364.1"/>
    </source>
</evidence>
<evidence type="ECO:0000256" key="7">
    <source>
        <dbReference type="ARBA" id="ARBA00022692"/>
    </source>
</evidence>
<comment type="catalytic activity">
    <reaction evidence="13 14">
        <text>protoporphyrinogen IX + 3 A = protoporphyrin IX + 3 AH2</text>
        <dbReference type="Rhea" id="RHEA:62000"/>
        <dbReference type="ChEBI" id="CHEBI:13193"/>
        <dbReference type="ChEBI" id="CHEBI:17499"/>
        <dbReference type="ChEBI" id="CHEBI:57306"/>
        <dbReference type="ChEBI" id="CHEBI:57307"/>
    </reaction>
</comment>
<evidence type="ECO:0000256" key="4">
    <source>
        <dbReference type="ARBA" id="ARBA00017504"/>
    </source>
</evidence>
<evidence type="ECO:0000256" key="2">
    <source>
        <dbReference type="ARBA" id="ARBA00005073"/>
    </source>
</evidence>
<reference evidence="15 17" key="1">
    <citation type="submission" date="2018-08" db="EMBL/GenBank/DDBJ databases">
        <title>Genome sequencing of Agrobacterium vitis strain ICMP 10754.</title>
        <authorList>
            <person name="Visnovsky S.B."/>
            <person name="Pitman A.R."/>
        </authorList>
    </citation>
    <scope>NUCLEOTIDE SEQUENCE [LARGE SCALE GENOMIC DNA]</scope>
    <source>
        <strain evidence="15 17">ICMP 10754</strain>
    </source>
</reference>
<protein>
    <recommendedName>
        <fullName evidence="4 14">Protoporphyrinogen IX oxidase</fullName>
        <shortName evidence="14">PPO</shortName>
        <ecNumber evidence="14">1.3.99.-</ecNumber>
    </recommendedName>
</protein>
<dbReference type="HAMAP" id="MF_02239">
    <property type="entry name" value="HemJ"/>
    <property type="match status" value="1"/>
</dbReference>
<keyword evidence="8 14" id="KW-0479">Metal-binding</keyword>
<keyword evidence="12 14" id="KW-0472">Membrane</keyword>
<keyword evidence="6 14" id="KW-0349">Heme</keyword>
<dbReference type="GO" id="GO:0046872">
    <property type="term" value="F:metal ion binding"/>
    <property type="evidence" value="ECO:0007669"/>
    <property type="project" value="UniProtKB-KW"/>
</dbReference>
<keyword evidence="10 14" id="KW-0560">Oxidoreductase</keyword>
<name>A0A368NRB4_AGRVI</name>
<dbReference type="GO" id="GO:0006782">
    <property type="term" value="P:protoporphyrinogen IX biosynthetic process"/>
    <property type="evidence" value="ECO:0007669"/>
    <property type="project" value="UniProtKB-UniRule"/>
</dbReference>
<evidence type="ECO:0000256" key="1">
    <source>
        <dbReference type="ARBA" id="ARBA00004651"/>
    </source>
</evidence>
<keyword evidence="5 14" id="KW-1003">Cell membrane</keyword>
<evidence type="ECO:0000313" key="15">
    <source>
        <dbReference type="EMBL" id="KAA3529464.1"/>
    </source>
</evidence>
<dbReference type="EC" id="1.3.99.-" evidence="14"/>
<evidence type="ECO:0000256" key="6">
    <source>
        <dbReference type="ARBA" id="ARBA00022617"/>
    </source>
</evidence>
<evidence type="ECO:0000256" key="9">
    <source>
        <dbReference type="ARBA" id="ARBA00022989"/>
    </source>
</evidence>
<evidence type="ECO:0000256" key="14">
    <source>
        <dbReference type="HAMAP-Rule" id="MF_02239"/>
    </source>
</evidence>
<keyword evidence="7 14" id="KW-0812">Transmembrane</keyword>
<comment type="cofactor">
    <cofactor evidence="14">
        <name>heme b</name>
        <dbReference type="ChEBI" id="CHEBI:60344"/>
    </cofactor>
    <text evidence="14">Binds 1 heme b (iron(II)-protoporphyrin IX) group per subunit.</text>
</comment>
<comment type="similarity">
    <text evidence="3 14">Belongs to the HemJ family.</text>
</comment>
<evidence type="ECO:0000256" key="8">
    <source>
        <dbReference type="ARBA" id="ARBA00022723"/>
    </source>
</evidence>
<gene>
    <name evidence="16" type="primary">hemJ</name>
    <name evidence="15" type="ORF">DXT89_06855</name>
    <name evidence="16" type="ORF">GOZ90_06690</name>
</gene>
<organism evidence="16 18">
    <name type="scientific">Agrobacterium vitis</name>
    <name type="common">Rhizobium vitis</name>
    <dbReference type="NCBI Taxonomy" id="373"/>
    <lineage>
        <taxon>Bacteria</taxon>
        <taxon>Pseudomonadati</taxon>
        <taxon>Pseudomonadota</taxon>
        <taxon>Alphaproteobacteria</taxon>
        <taxon>Hyphomicrobiales</taxon>
        <taxon>Rhizobiaceae</taxon>
        <taxon>Rhizobium/Agrobacterium group</taxon>
        <taxon>Agrobacterium</taxon>
    </lineage>
</organism>
<dbReference type="NCBIfam" id="TIGR00701">
    <property type="entry name" value="protoporphyrinogen oxidase HemJ"/>
    <property type="match status" value="1"/>
</dbReference>
<feature type="binding site" description="axial binding residue" evidence="14">
    <location>
        <position position="48"/>
    </location>
    <ligand>
        <name>heme</name>
        <dbReference type="ChEBI" id="CHEBI:30413"/>
    </ligand>
    <ligandPart>
        <name>Fe</name>
        <dbReference type="ChEBI" id="CHEBI:18248"/>
    </ligandPart>
</feature>
<feature type="transmembrane region" description="Helical" evidence="14">
    <location>
        <begin position="16"/>
        <end position="35"/>
    </location>
</feature>
<feature type="transmembrane region" description="Helical" evidence="14">
    <location>
        <begin position="41"/>
        <end position="61"/>
    </location>
</feature>
<comment type="subcellular location">
    <subcellularLocation>
        <location evidence="1 14">Cell membrane</location>
        <topology evidence="1 14">Multi-pass membrane protein</topology>
    </subcellularLocation>
</comment>
<evidence type="ECO:0000256" key="11">
    <source>
        <dbReference type="ARBA" id="ARBA00023004"/>
    </source>
</evidence>
<feature type="transmembrane region" description="Helical" evidence="14">
    <location>
        <begin position="92"/>
        <end position="113"/>
    </location>
</feature>
<dbReference type="AlphaFoldDB" id="A0A368NRB4"/>
<sequence>MNGRQSGETAGKTARLRALVALAIFCLIAIALFWAGPDQSYLWIKALHVIAIISWMAGLLYMPRLLIYHFDAPKGSLQAETFAVMERRLMNVIMRPAMALSWILGLYLAWSVFGFQGGWLHAKLAAVVCLTLANEYLGMATKSFAKGNYLKTPRFWRAFNEIPTVLMIVIVILVIVKPF</sequence>
<dbReference type="PANTHER" id="PTHR40255:SF1">
    <property type="entry name" value="PROTOPORPHYRINOGEN IX OXIDASE"/>
    <property type="match status" value="1"/>
</dbReference>
<evidence type="ECO:0000313" key="18">
    <source>
        <dbReference type="Proteomes" id="UP000477951"/>
    </source>
</evidence>